<comment type="subcellular location">
    <subcellularLocation>
        <location evidence="1">Cytoplasm</location>
    </subcellularLocation>
    <subcellularLocation>
        <location evidence="2">Nucleus</location>
        <location evidence="2">Nucleolus</location>
    </subcellularLocation>
</comment>
<evidence type="ECO:0000256" key="6">
    <source>
        <dbReference type="ARBA" id="ARBA00022835"/>
    </source>
</evidence>
<dbReference type="Proteomes" id="UP001157974">
    <property type="component" value="Unassembled WGS sequence"/>
</dbReference>
<proteinExistence type="inferred from homology"/>
<dbReference type="InterPro" id="IPR050590">
    <property type="entry name" value="Exosome_comp_Rrp42_subfam"/>
</dbReference>
<dbReference type="GO" id="GO:0071035">
    <property type="term" value="P:nuclear polyadenylation-dependent rRNA catabolic process"/>
    <property type="evidence" value="ECO:0007669"/>
    <property type="project" value="TreeGrafter"/>
</dbReference>
<comment type="caution">
    <text evidence="12">The sequence shown here is derived from an EMBL/GenBank/DDBJ whole genome shotgun (WGS) entry which is preliminary data.</text>
</comment>
<reference evidence="12 13" key="1">
    <citation type="journal article" date="2023" name="Nat. Commun.">
        <title>Origin of minicircular mitochondrial genomes in red algae.</title>
        <authorList>
            <person name="Lee Y."/>
            <person name="Cho C.H."/>
            <person name="Lee Y.M."/>
            <person name="Park S.I."/>
            <person name="Yang J.H."/>
            <person name="West J.A."/>
            <person name="Bhattacharya D."/>
            <person name="Yoon H.S."/>
        </authorList>
    </citation>
    <scope>NUCLEOTIDE SEQUENCE [LARGE SCALE GENOMIC DNA]</scope>
    <source>
        <strain evidence="12 13">CCMP1338</strain>
        <tissue evidence="12">Whole cell</tissue>
    </source>
</reference>
<dbReference type="InterPro" id="IPR020568">
    <property type="entry name" value="Ribosomal_Su5_D2-typ_SF"/>
</dbReference>
<protein>
    <recommendedName>
        <fullName evidence="9">Ribosomal RNA-processing protein 43</fullName>
    </recommendedName>
</protein>
<keyword evidence="13" id="KW-1185">Reference proteome</keyword>
<dbReference type="GO" id="GO:0034475">
    <property type="term" value="P:U4 snRNA 3'-end processing"/>
    <property type="evidence" value="ECO:0007669"/>
    <property type="project" value="TreeGrafter"/>
</dbReference>
<comment type="similarity">
    <text evidence="3">Belongs to the RNase PH family.</text>
</comment>
<evidence type="ECO:0000256" key="3">
    <source>
        <dbReference type="ARBA" id="ARBA00006678"/>
    </source>
</evidence>
<dbReference type="AlphaFoldDB" id="A0AAV8UU00"/>
<gene>
    <name evidence="12" type="ORF">NDN08_001493</name>
</gene>
<name>A0AAV8UU00_9RHOD</name>
<dbReference type="GO" id="GO:0034473">
    <property type="term" value="P:U1 snRNA 3'-end processing"/>
    <property type="evidence" value="ECO:0007669"/>
    <property type="project" value="TreeGrafter"/>
</dbReference>
<dbReference type="EMBL" id="JAMWBK010000005">
    <property type="protein sequence ID" value="KAJ8904981.1"/>
    <property type="molecule type" value="Genomic_DNA"/>
</dbReference>
<feature type="domain" description="Exoribonuclease phosphorolytic" evidence="11">
    <location>
        <begin position="189"/>
        <end position="253"/>
    </location>
</feature>
<dbReference type="GO" id="GO:0035925">
    <property type="term" value="F:mRNA 3'-UTR AU-rich region binding"/>
    <property type="evidence" value="ECO:0007669"/>
    <property type="project" value="TreeGrafter"/>
</dbReference>
<keyword evidence="4" id="KW-0963">Cytoplasm</keyword>
<keyword evidence="6" id="KW-0271">Exosome</keyword>
<evidence type="ECO:0000259" key="11">
    <source>
        <dbReference type="Pfam" id="PF03725"/>
    </source>
</evidence>
<dbReference type="Pfam" id="PF01138">
    <property type="entry name" value="RNase_PH"/>
    <property type="match status" value="1"/>
</dbReference>
<dbReference type="GO" id="GO:0005730">
    <property type="term" value="C:nucleolus"/>
    <property type="evidence" value="ECO:0007669"/>
    <property type="project" value="UniProtKB-SubCell"/>
</dbReference>
<evidence type="ECO:0000256" key="7">
    <source>
        <dbReference type="ARBA" id="ARBA00022884"/>
    </source>
</evidence>
<dbReference type="GO" id="GO:0034476">
    <property type="term" value="P:U5 snRNA 3'-end processing"/>
    <property type="evidence" value="ECO:0007669"/>
    <property type="project" value="TreeGrafter"/>
</dbReference>
<keyword evidence="8" id="KW-0539">Nucleus</keyword>
<dbReference type="PANTHER" id="PTHR11097">
    <property type="entry name" value="EXOSOME COMPLEX EXONUCLEASE RIBOSOMAL RNA PROCESSING PROTEIN"/>
    <property type="match status" value="1"/>
</dbReference>
<keyword evidence="7" id="KW-0694">RNA-binding</keyword>
<evidence type="ECO:0000313" key="12">
    <source>
        <dbReference type="EMBL" id="KAJ8904981.1"/>
    </source>
</evidence>
<dbReference type="GO" id="GO:0000177">
    <property type="term" value="C:cytoplasmic exosome (RNase complex)"/>
    <property type="evidence" value="ECO:0007669"/>
    <property type="project" value="TreeGrafter"/>
</dbReference>
<evidence type="ECO:0000259" key="10">
    <source>
        <dbReference type="Pfam" id="PF01138"/>
    </source>
</evidence>
<dbReference type="InterPro" id="IPR036345">
    <property type="entry name" value="ExoRNase_PH_dom2_sf"/>
</dbReference>
<dbReference type="GO" id="GO:0000176">
    <property type="term" value="C:nuclear exosome (RNase complex)"/>
    <property type="evidence" value="ECO:0007669"/>
    <property type="project" value="TreeGrafter"/>
</dbReference>
<dbReference type="GO" id="GO:0016075">
    <property type="term" value="P:rRNA catabolic process"/>
    <property type="evidence" value="ECO:0007669"/>
    <property type="project" value="TreeGrafter"/>
</dbReference>
<evidence type="ECO:0000256" key="2">
    <source>
        <dbReference type="ARBA" id="ARBA00004604"/>
    </source>
</evidence>
<dbReference type="InterPro" id="IPR027408">
    <property type="entry name" value="PNPase/RNase_PH_dom_sf"/>
</dbReference>
<dbReference type="PANTHER" id="PTHR11097:SF9">
    <property type="entry name" value="EXOSOME COMPLEX COMPONENT RRP43"/>
    <property type="match status" value="1"/>
</dbReference>
<dbReference type="Gene3D" id="3.30.230.70">
    <property type="entry name" value="GHMP Kinase, N-terminal domain"/>
    <property type="match status" value="1"/>
</dbReference>
<evidence type="ECO:0000256" key="9">
    <source>
        <dbReference type="ARBA" id="ARBA00030617"/>
    </source>
</evidence>
<dbReference type="GO" id="GO:0000467">
    <property type="term" value="P:exonucleolytic trimming to generate mature 3'-end of 5.8S rRNA from tricistronic rRNA transcript (SSU-rRNA, 5.8S rRNA, LSU-rRNA)"/>
    <property type="evidence" value="ECO:0007669"/>
    <property type="project" value="TreeGrafter"/>
</dbReference>
<dbReference type="InterPro" id="IPR015847">
    <property type="entry name" value="ExoRNase_PH_dom2"/>
</dbReference>
<accession>A0AAV8UU00</accession>
<sequence length="264" mass="29069">MEVKVFERVHPREYFNLFSEKGIRPDGRSLTGSRKTAVRVGSIRTALGSAMVKCGSTTMLCGTTAKVINPTGAKVEFAPIDVNVELLPLCSAKYRPGRKPEESYHLQELVAQHVRRLVQPSSLELEFEDMMWSLSLDIYCLEDDGNMDDATLLVAMAALKDTRLPEILSSEEGYHVTKSRTRTVDFRELIVPVSFGVVDSRVVVDPDSSEEALCESKVTIFVDEKGSFRGLSKSGGSVTSKDLLSTCSKLAVQRAPALFSQLSN</sequence>
<dbReference type="SUPFAM" id="SSF54211">
    <property type="entry name" value="Ribosomal protein S5 domain 2-like"/>
    <property type="match status" value="1"/>
</dbReference>
<dbReference type="Pfam" id="PF03725">
    <property type="entry name" value="RNase_PH_C"/>
    <property type="match status" value="1"/>
</dbReference>
<evidence type="ECO:0000256" key="8">
    <source>
        <dbReference type="ARBA" id="ARBA00023242"/>
    </source>
</evidence>
<organism evidence="12 13">
    <name type="scientific">Rhodosorus marinus</name>
    <dbReference type="NCBI Taxonomy" id="101924"/>
    <lineage>
        <taxon>Eukaryota</taxon>
        <taxon>Rhodophyta</taxon>
        <taxon>Stylonematophyceae</taxon>
        <taxon>Stylonematales</taxon>
        <taxon>Stylonemataceae</taxon>
        <taxon>Rhodosorus</taxon>
    </lineage>
</organism>
<evidence type="ECO:0000256" key="1">
    <source>
        <dbReference type="ARBA" id="ARBA00004496"/>
    </source>
</evidence>
<feature type="domain" description="Exoribonuclease phosphorolytic" evidence="10">
    <location>
        <begin position="33"/>
        <end position="165"/>
    </location>
</feature>
<dbReference type="SUPFAM" id="SSF55666">
    <property type="entry name" value="Ribonuclease PH domain 2-like"/>
    <property type="match status" value="1"/>
</dbReference>
<keyword evidence="5" id="KW-0698">rRNA processing</keyword>
<dbReference type="InterPro" id="IPR001247">
    <property type="entry name" value="ExoRNase_PH_dom1"/>
</dbReference>
<dbReference type="GO" id="GO:0071038">
    <property type="term" value="P:TRAMP-dependent tRNA surveillance pathway"/>
    <property type="evidence" value="ECO:0007669"/>
    <property type="project" value="TreeGrafter"/>
</dbReference>
<dbReference type="GO" id="GO:0071028">
    <property type="term" value="P:nuclear mRNA surveillance"/>
    <property type="evidence" value="ECO:0007669"/>
    <property type="project" value="TreeGrafter"/>
</dbReference>
<evidence type="ECO:0000256" key="5">
    <source>
        <dbReference type="ARBA" id="ARBA00022552"/>
    </source>
</evidence>
<evidence type="ECO:0000313" key="13">
    <source>
        <dbReference type="Proteomes" id="UP001157974"/>
    </source>
</evidence>
<evidence type="ECO:0000256" key="4">
    <source>
        <dbReference type="ARBA" id="ARBA00022490"/>
    </source>
</evidence>